<dbReference type="InterPro" id="IPR007214">
    <property type="entry name" value="YbaK/aa-tRNA-synth-assoc-dom"/>
</dbReference>
<accession>A0A973W3P4</accession>
<name>A0A973W3P4_9BRAD</name>
<dbReference type="InterPro" id="IPR036754">
    <property type="entry name" value="YbaK/aa-tRNA-synt-asso_dom_sf"/>
</dbReference>
<feature type="domain" description="YbaK/aminoacyl-tRNA synthetase-associated" evidence="1">
    <location>
        <begin position="27"/>
        <end position="142"/>
    </location>
</feature>
<dbReference type="AlphaFoldDB" id="A0A973W3P4"/>
<dbReference type="RefSeq" id="WP_175612270.1">
    <property type="nucleotide sequence ID" value="NZ_CP088285.1"/>
</dbReference>
<dbReference type="SUPFAM" id="SSF55826">
    <property type="entry name" value="YbaK/ProRS associated domain"/>
    <property type="match status" value="1"/>
</dbReference>
<dbReference type="CDD" id="cd04332">
    <property type="entry name" value="YbaK_like"/>
    <property type="match status" value="1"/>
</dbReference>
<evidence type="ECO:0000313" key="2">
    <source>
        <dbReference type="EMBL" id="NVI46534.1"/>
    </source>
</evidence>
<dbReference type="Gene3D" id="3.90.960.10">
    <property type="entry name" value="YbaK/aminoacyl-tRNA synthetase-associated domain"/>
    <property type="match status" value="1"/>
</dbReference>
<sequence>MTISPTLHKYLAAENIAYDEIPHVLTMSSTHSAQACHVSGDRLAKAIVLRRDGGYMLAVLPASHHLRLEDLRARFGDDIALAAESEIDRLFADCAHGAVPAAGICYGLDVIVDDSIEMQPDVYIEAGDHETLLHLGREQFARLTANALRGRISAHD</sequence>
<evidence type="ECO:0000259" key="1">
    <source>
        <dbReference type="Pfam" id="PF04073"/>
    </source>
</evidence>
<dbReference type="Pfam" id="PF04073">
    <property type="entry name" value="tRNA_edit"/>
    <property type="match status" value="1"/>
</dbReference>
<proteinExistence type="predicted"/>
<comment type="caution">
    <text evidence="2">The sequence shown here is derived from an EMBL/GenBank/DDBJ whole genome shotgun (WGS) entry which is preliminary data.</text>
</comment>
<dbReference type="GO" id="GO:0002161">
    <property type="term" value="F:aminoacyl-tRNA deacylase activity"/>
    <property type="evidence" value="ECO:0007669"/>
    <property type="project" value="InterPro"/>
</dbReference>
<reference evidence="2" key="1">
    <citation type="submission" date="2020-06" db="EMBL/GenBank/DDBJ databases">
        <title>Whole Genome Sequence of Bradyrhizobium sp. Strain 1S1.</title>
        <authorList>
            <person name="Bromfield E.S.P."/>
            <person name="Cloutier S."/>
        </authorList>
    </citation>
    <scope>NUCLEOTIDE SEQUENCE [LARGE SCALE GENOMIC DNA]</scope>
    <source>
        <strain evidence="2">1S1</strain>
    </source>
</reference>
<gene>
    <name evidence="2" type="ORF">HAP48_026960</name>
</gene>
<organism evidence="2">
    <name type="scientific">Bradyrhizobium septentrionale</name>
    <dbReference type="NCBI Taxonomy" id="1404411"/>
    <lineage>
        <taxon>Bacteria</taxon>
        <taxon>Pseudomonadati</taxon>
        <taxon>Pseudomonadota</taxon>
        <taxon>Alphaproteobacteria</taxon>
        <taxon>Hyphomicrobiales</taxon>
        <taxon>Nitrobacteraceae</taxon>
        <taxon>Bradyrhizobium</taxon>
    </lineage>
</organism>
<protein>
    <submittedName>
        <fullName evidence="2">YbaK/EbsC family protein</fullName>
    </submittedName>
</protein>
<dbReference type="EMBL" id="JAAOLE020000001">
    <property type="protein sequence ID" value="NVI46534.1"/>
    <property type="molecule type" value="Genomic_DNA"/>
</dbReference>